<evidence type="ECO:0000256" key="6">
    <source>
        <dbReference type="ARBA" id="ARBA00023277"/>
    </source>
</evidence>
<evidence type="ECO:0000256" key="8">
    <source>
        <dbReference type="ARBA" id="ARBA00044968"/>
    </source>
</evidence>
<dbReference type="InterPro" id="IPR036412">
    <property type="entry name" value="HAD-like_sf"/>
</dbReference>
<keyword evidence="2" id="KW-0597">Phosphoprotein</keyword>
<dbReference type="InterPro" id="IPR051600">
    <property type="entry name" value="Beta-PGM-like"/>
</dbReference>
<feature type="binding site" evidence="12">
    <location>
        <position position="171"/>
    </location>
    <ligand>
        <name>Mg(2+)</name>
        <dbReference type="ChEBI" id="CHEBI:18420"/>
    </ligand>
</feature>
<dbReference type="RefSeq" id="WP_073280311.1">
    <property type="nucleotide sequence ID" value="NZ_FRAC01000043.1"/>
</dbReference>
<protein>
    <recommendedName>
        <fullName evidence="9">Beta-phosphoglucomutase</fullName>
        <ecNumber evidence="8">5.4.2.6</ecNumber>
    </recommendedName>
</protein>
<feature type="site" description="Important for catalytic activity and assists the phosphoryl transfer reaction to Asp8 by balancing charge and orienting the reacting groups" evidence="13">
    <location>
        <position position="146"/>
    </location>
</feature>
<dbReference type="Proteomes" id="UP000184386">
    <property type="component" value="Unassembled WGS sequence"/>
</dbReference>
<proteinExistence type="inferred from homology"/>
<evidence type="ECO:0000256" key="2">
    <source>
        <dbReference type="ARBA" id="ARBA00022553"/>
    </source>
</evidence>
<evidence type="ECO:0000256" key="1">
    <source>
        <dbReference type="ARBA" id="ARBA00006171"/>
    </source>
</evidence>
<dbReference type="Gene3D" id="1.10.150.240">
    <property type="entry name" value="Putative phosphatase, domain 2"/>
    <property type="match status" value="1"/>
</dbReference>
<keyword evidence="5" id="KW-0413">Isomerase</keyword>
<evidence type="ECO:0000256" key="5">
    <source>
        <dbReference type="ARBA" id="ARBA00023235"/>
    </source>
</evidence>
<feature type="binding site" evidence="11">
    <location>
        <position position="77"/>
    </location>
    <ligand>
        <name>substrate</name>
    </ligand>
</feature>
<evidence type="ECO:0000256" key="11">
    <source>
        <dbReference type="PIRSR" id="PIRSR610972-2"/>
    </source>
</evidence>
<dbReference type="InterPro" id="IPR010976">
    <property type="entry name" value="B-phosphoglucomutase_hydrolase"/>
</dbReference>
<evidence type="ECO:0000256" key="3">
    <source>
        <dbReference type="ARBA" id="ARBA00022723"/>
    </source>
</evidence>
<keyword evidence="4 12" id="KW-0460">Magnesium</keyword>
<dbReference type="STRING" id="1121322.SAMN02745136_05413"/>
<keyword evidence="15" id="KW-1185">Reference proteome</keyword>
<comment type="catalytic activity">
    <reaction evidence="7">
        <text>beta-D-glucose 1-phosphate = beta-D-glucose 6-phosphate</text>
        <dbReference type="Rhea" id="RHEA:20113"/>
        <dbReference type="ChEBI" id="CHEBI:57684"/>
        <dbReference type="ChEBI" id="CHEBI:58247"/>
        <dbReference type="EC" id="5.4.2.6"/>
    </reaction>
</comment>
<reference evidence="14 15" key="1">
    <citation type="submission" date="2016-11" db="EMBL/GenBank/DDBJ databases">
        <authorList>
            <person name="Jaros S."/>
            <person name="Januszkiewicz K."/>
            <person name="Wedrychowicz H."/>
        </authorList>
    </citation>
    <scope>NUCLEOTIDE SEQUENCE [LARGE SCALE GENOMIC DNA]</scope>
    <source>
        <strain evidence="14 15">DSM 15929</strain>
    </source>
</reference>
<feature type="site" description="Important for catalytic activity and assists the phosphoryl transfer reaction to Asp8 by balancing charge and orienting the reacting groups" evidence="13">
    <location>
        <position position="115"/>
    </location>
</feature>
<organism evidence="14 15">
    <name type="scientific">Anaerocolumna jejuensis DSM 15929</name>
    <dbReference type="NCBI Taxonomy" id="1121322"/>
    <lineage>
        <taxon>Bacteria</taxon>
        <taxon>Bacillati</taxon>
        <taxon>Bacillota</taxon>
        <taxon>Clostridia</taxon>
        <taxon>Lachnospirales</taxon>
        <taxon>Lachnospiraceae</taxon>
        <taxon>Anaerocolumna</taxon>
    </lineage>
</organism>
<feature type="active site" description="Proton donor/acceptor" evidence="10">
    <location>
        <position position="12"/>
    </location>
</feature>
<feature type="binding site" evidence="12">
    <location>
        <position position="170"/>
    </location>
    <ligand>
        <name>Mg(2+)</name>
        <dbReference type="ChEBI" id="CHEBI:18420"/>
    </ligand>
</feature>
<dbReference type="NCBIfam" id="TIGR02009">
    <property type="entry name" value="PGMB-YQAB-SF"/>
    <property type="match status" value="1"/>
</dbReference>
<dbReference type="SFLD" id="SFLDG01129">
    <property type="entry name" value="C1.5:_HAD__Beta-PGM__Phosphata"/>
    <property type="match status" value="1"/>
</dbReference>
<keyword evidence="6" id="KW-0119">Carbohydrate metabolism</keyword>
<dbReference type="EC" id="5.4.2.6" evidence="8"/>
<feature type="binding site" evidence="11">
    <location>
        <position position="146"/>
    </location>
    <ligand>
        <name>substrate</name>
    </ligand>
</feature>
<comment type="cofactor">
    <cofactor evidence="12">
        <name>Mg(2+)</name>
        <dbReference type="ChEBI" id="CHEBI:18420"/>
    </cofactor>
    <text evidence="12">Binds 2 magnesium ions per subunit.</text>
</comment>
<dbReference type="GO" id="GO:0000287">
    <property type="term" value="F:magnesium ion binding"/>
    <property type="evidence" value="ECO:0007669"/>
    <property type="project" value="InterPro"/>
</dbReference>
<evidence type="ECO:0000256" key="13">
    <source>
        <dbReference type="PIRSR" id="PIRSR610972-4"/>
    </source>
</evidence>
<feature type="binding site" evidence="11">
    <location>
        <position position="53"/>
    </location>
    <ligand>
        <name>substrate</name>
    </ligand>
</feature>
<dbReference type="Pfam" id="PF13419">
    <property type="entry name" value="HAD_2"/>
    <property type="match status" value="1"/>
</dbReference>
<evidence type="ECO:0000256" key="12">
    <source>
        <dbReference type="PIRSR" id="PIRSR610972-3"/>
    </source>
</evidence>
<feature type="active site" description="Proton donor/acceptor" evidence="10">
    <location>
        <position position="10"/>
    </location>
</feature>
<gene>
    <name evidence="14" type="ORF">SAMN02745136_05413</name>
</gene>
<evidence type="ECO:0000256" key="7">
    <source>
        <dbReference type="ARBA" id="ARBA00044926"/>
    </source>
</evidence>
<dbReference type="InterPro" id="IPR023214">
    <property type="entry name" value="HAD_sf"/>
</dbReference>
<feature type="binding site" evidence="11">
    <location>
        <begin position="115"/>
        <end position="119"/>
    </location>
    <ligand>
        <name>substrate</name>
    </ligand>
</feature>
<evidence type="ECO:0000313" key="14">
    <source>
        <dbReference type="EMBL" id="SHL66476.1"/>
    </source>
</evidence>
<dbReference type="EMBL" id="FRAC01000043">
    <property type="protein sequence ID" value="SHL66476.1"/>
    <property type="molecule type" value="Genomic_DNA"/>
</dbReference>
<dbReference type="GO" id="GO:0005975">
    <property type="term" value="P:carbohydrate metabolic process"/>
    <property type="evidence" value="ECO:0007669"/>
    <property type="project" value="InterPro"/>
</dbReference>
<dbReference type="NCBIfam" id="TIGR01509">
    <property type="entry name" value="HAD-SF-IA-v3"/>
    <property type="match status" value="1"/>
</dbReference>
<dbReference type="PANTHER" id="PTHR46193:SF18">
    <property type="entry name" value="HEXITOL PHOSPHATASE B"/>
    <property type="match status" value="1"/>
</dbReference>
<keyword evidence="3 12" id="KW-0479">Metal-binding</keyword>
<feature type="binding site" evidence="12">
    <location>
        <position position="10"/>
    </location>
    <ligand>
        <name>Mg(2+)</name>
        <dbReference type="ChEBI" id="CHEBI:18420"/>
    </ligand>
</feature>
<feature type="binding site" evidence="11">
    <location>
        <begin position="10"/>
        <end position="12"/>
    </location>
    <ligand>
        <name>substrate</name>
    </ligand>
</feature>
<dbReference type="NCBIfam" id="TIGR01990">
    <property type="entry name" value="bPGM"/>
    <property type="match status" value="1"/>
</dbReference>
<dbReference type="InterPro" id="IPR006439">
    <property type="entry name" value="HAD-SF_hydro_IA"/>
</dbReference>
<dbReference type="InterPro" id="IPR010972">
    <property type="entry name" value="Beta-PGM"/>
</dbReference>
<feature type="binding site" evidence="11">
    <location>
        <begin position="45"/>
        <end position="50"/>
    </location>
    <ligand>
        <name>substrate</name>
    </ligand>
</feature>
<name>A0A1M7CH23_9FIRM</name>
<evidence type="ECO:0000313" key="15">
    <source>
        <dbReference type="Proteomes" id="UP000184386"/>
    </source>
</evidence>
<accession>A0A1M7CH23</accession>
<dbReference type="SFLD" id="SFLDS00003">
    <property type="entry name" value="Haloacid_Dehalogenase"/>
    <property type="match status" value="1"/>
</dbReference>
<dbReference type="InterPro" id="IPR041492">
    <property type="entry name" value="HAD_2"/>
</dbReference>
<dbReference type="CDD" id="cd02598">
    <property type="entry name" value="HAD_BPGM"/>
    <property type="match status" value="1"/>
</dbReference>
<dbReference type="OrthoDB" id="9797743at2"/>
<dbReference type="SUPFAM" id="SSF56784">
    <property type="entry name" value="HAD-like"/>
    <property type="match status" value="1"/>
</dbReference>
<sequence>MKKYEAVIFDLDGVICHTDKYHFAAWKCLADKLGVYFDEQINNRLRGVSRMESLEIVLENFSGKLTEQQKLQYSNQKNEIYCDLLKNMDSSDLSIEVKQTLDQLRRRGYLLAIGSSSKNAGFILKQIGLENYFDAISDGNNITKSKPDPEVFLMAAKFVNKAAEMCLVVEDAKAGIEAARKGGMDCAAIGDAVNCNMADYNLSKFSDILGICE</sequence>
<dbReference type="Gene3D" id="3.40.50.1000">
    <property type="entry name" value="HAD superfamily/HAD-like"/>
    <property type="match status" value="1"/>
</dbReference>
<dbReference type="InterPro" id="IPR023198">
    <property type="entry name" value="PGP-like_dom2"/>
</dbReference>
<comment type="similarity">
    <text evidence="1">Belongs to the HAD-like hydrolase superfamily. CbbY/CbbZ/Gph/YieH family.</text>
</comment>
<evidence type="ECO:0000256" key="10">
    <source>
        <dbReference type="PIRSR" id="PIRSR610972-1"/>
    </source>
</evidence>
<feature type="binding site" evidence="11">
    <location>
        <position position="26"/>
    </location>
    <ligand>
        <name>substrate</name>
    </ligand>
</feature>
<dbReference type="SFLD" id="SFLDG01135">
    <property type="entry name" value="C1.5.6:_HAD__Beta-PGM__Phospha"/>
    <property type="match status" value="1"/>
</dbReference>
<evidence type="ECO:0000256" key="9">
    <source>
        <dbReference type="ARBA" id="ARBA00044991"/>
    </source>
</evidence>
<dbReference type="PANTHER" id="PTHR46193">
    <property type="entry name" value="6-PHOSPHOGLUCONATE PHOSPHATASE"/>
    <property type="match status" value="1"/>
</dbReference>
<dbReference type="AlphaFoldDB" id="A0A1M7CH23"/>
<evidence type="ECO:0000256" key="4">
    <source>
        <dbReference type="ARBA" id="ARBA00022842"/>
    </source>
</evidence>
<dbReference type="GO" id="GO:0008801">
    <property type="term" value="F:beta-phosphoglucomutase activity"/>
    <property type="evidence" value="ECO:0007669"/>
    <property type="project" value="UniProtKB-EC"/>
</dbReference>
<feature type="binding site" evidence="12">
    <location>
        <position position="12"/>
    </location>
    <ligand>
        <name>Mg(2+)</name>
        <dbReference type="ChEBI" id="CHEBI:18420"/>
    </ligand>
</feature>